<reference evidence="1" key="1">
    <citation type="submission" date="2014-07" db="EMBL/GenBank/DDBJ databases">
        <title>Identification of a novel salt tolerance gene in wild soybean by whole-genome sequencing.</title>
        <authorList>
            <person name="Lam H.-M."/>
            <person name="Qi X."/>
            <person name="Li M.-W."/>
            <person name="Liu X."/>
            <person name="Xie M."/>
            <person name="Ni M."/>
            <person name="Xu X."/>
        </authorList>
    </citation>
    <scope>NUCLEOTIDE SEQUENCE [LARGE SCALE GENOMIC DNA]</scope>
    <source>
        <tissue evidence="1">Root</tissue>
    </source>
</reference>
<gene>
    <name evidence="2" type="ORF">D0Y65_027049</name>
    <name evidence="1" type="ORF">glysoja_047866</name>
</gene>
<evidence type="ECO:0000313" key="1">
    <source>
        <dbReference type="EMBL" id="KHN37453.1"/>
    </source>
</evidence>
<sequence length="51" mass="5628">MRDQIVCSKLFDKCGGEVKMCNEMGSLLLGKVHLDPQLCETAEEVDPSLIC</sequence>
<protein>
    <submittedName>
        <fullName evidence="1">Uncharacterized protein</fullName>
    </submittedName>
</protein>
<reference evidence="2 3" key="2">
    <citation type="submission" date="2018-09" db="EMBL/GenBank/DDBJ databases">
        <title>A high-quality reference genome of wild soybean provides a powerful tool to mine soybean genomes.</title>
        <authorList>
            <person name="Xie M."/>
            <person name="Chung C.Y.L."/>
            <person name="Li M.-W."/>
            <person name="Wong F.-L."/>
            <person name="Chan T.-F."/>
            <person name="Lam H.-M."/>
        </authorList>
    </citation>
    <scope>NUCLEOTIDE SEQUENCE [LARGE SCALE GENOMIC DNA]</scope>
    <source>
        <strain evidence="3">cv. W05</strain>
        <tissue evidence="2">Hypocotyl of etiolated seedlings</tissue>
    </source>
</reference>
<dbReference type="EMBL" id="KN647014">
    <property type="protein sequence ID" value="KHN37453.1"/>
    <property type="molecule type" value="Genomic_DNA"/>
</dbReference>
<dbReference type="AlphaFoldDB" id="A0A0B2RYF2"/>
<keyword evidence="3" id="KW-1185">Reference proteome</keyword>
<dbReference type="EMBL" id="QZWG01000010">
    <property type="protein sequence ID" value="RZB87197.1"/>
    <property type="molecule type" value="Genomic_DNA"/>
</dbReference>
<dbReference type="Proteomes" id="UP000289340">
    <property type="component" value="Chromosome 10"/>
</dbReference>
<proteinExistence type="predicted"/>
<evidence type="ECO:0000313" key="3">
    <source>
        <dbReference type="Proteomes" id="UP000289340"/>
    </source>
</evidence>
<dbReference type="Proteomes" id="UP000053555">
    <property type="component" value="Unassembled WGS sequence"/>
</dbReference>
<organism evidence="1">
    <name type="scientific">Glycine soja</name>
    <name type="common">Wild soybean</name>
    <dbReference type="NCBI Taxonomy" id="3848"/>
    <lineage>
        <taxon>Eukaryota</taxon>
        <taxon>Viridiplantae</taxon>
        <taxon>Streptophyta</taxon>
        <taxon>Embryophyta</taxon>
        <taxon>Tracheophyta</taxon>
        <taxon>Spermatophyta</taxon>
        <taxon>Magnoliopsida</taxon>
        <taxon>eudicotyledons</taxon>
        <taxon>Gunneridae</taxon>
        <taxon>Pentapetalae</taxon>
        <taxon>rosids</taxon>
        <taxon>fabids</taxon>
        <taxon>Fabales</taxon>
        <taxon>Fabaceae</taxon>
        <taxon>Papilionoideae</taxon>
        <taxon>50 kb inversion clade</taxon>
        <taxon>NPAAA clade</taxon>
        <taxon>indigoferoid/millettioid clade</taxon>
        <taxon>Phaseoleae</taxon>
        <taxon>Glycine</taxon>
        <taxon>Glycine subgen. Soja</taxon>
    </lineage>
</organism>
<evidence type="ECO:0000313" key="2">
    <source>
        <dbReference type="EMBL" id="RZB87197.1"/>
    </source>
</evidence>
<name>A0A0B2RYF2_GLYSO</name>
<accession>A0A0B2RYF2</accession>